<dbReference type="SUPFAM" id="SSF47240">
    <property type="entry name" value="Ferritin-like"/>
    <property type="match status" value="1"/>
</dbReference>
<dbReference type="InterPro" id="IPR024934">
    <property type="entry name" value="Rubredoxin-like_dom"/>
</dbReference>
<dbReference type="Gene3D" id="1.20.1260.10">
    <property type="match status" value="1"/>
</dbReference>
<gene>
    <name evidence="8" type="ORF">IAA86_02855</name>
</gene>
<dbReference type="InterPro" id="IPR048574">
    <property type="entry name" value="RUBY_RBDX"/>
</dbReference>
<reference evidence="8" key="2">
    <citation type="journal article" date="2021" name="PeerJ">
        <title>Extensive microbial diversity within the chicken gut microbiome revealed by metagenomics and culture.</title>
        <authorList>
            <person name="Gilroy R."/>
            <person name="Ravi A."/>
            <person name="Getino M."/>
            <person name="Pursley I."/>
            <person name="Horton D.L."/>
            <person name="Alikhan N.F."/>
            <person name="Baker D."/>
            <person name="Gharbi K."/>
            <person name="Hall N."/>
            <person name="Watson M."/>
            <person name="Adriaenssens E.M."/>
            <person name="Foster-Nyarko E."/>
            <person name="Jarju S."/>
            <person name="Secka A."/>
            <person name="Antonio M."/>
            <person name="Oren A."/>
            <person name="Chaudhuri R.R."/>
            <person name="La Ragione R."/>
            <person name="Hildebrand F."/>
            <person name="Pallen M.J."/>
        </authorList>
    </citation>
    <scope>NUCLEOTIDE SEQUENCE</scope>
    <source>
        <strain evidence="8">CHK152-2871</strain>
    </source>
</reference>
<keyword evidence="3" id="KW-0479">Metal-binding</keyword>
<dbReference type="AlphaFoldDB" id="A0A9D1JXR5"/>
<dbReference type="EMBL" id="DVJQ01000025">
    <property type="protein sequence ID" value="HIS73942.1"/>
    <property type="molecule type" value="Genomic_DNA"/>
</dbReference>
<protein>
    <submittedName>
        <fullName evidence="8">Rubrerythrin family protein</fullName>
    </submittedName>
</protein>
<dbReference type="Pfam" id="PF21349">
    <property type="entry name" value="RUBY_RBDX"/>
    <property type="match status" value="1"/>
</dbReference>
<dbReference type="NCBIfam" id="NF045767">
    <property type="entry name" value="RuberyRbr"/>
    <property type="match status" value="1"/>
</dbReference>
<evidence type="ECO:0000256" key="2">
    <source>
        <dbReference type="ARBA" id="ARBA00022448"/>
    </source>
</evidence>
<dbReference type="GO" id="GO:0016491">
    <property type="term" value="F:oxidoreductase activity"/>
    <property type="evidence" value="ECO:0007669"/>
    <property type="project" value="InterPro"/>
</dbReference>
<dbReference type="InterPro" id="IPR009040">
    <property type="entry name" value="Ferritin-like_diiron"/>
</dbReference>
<sequence length="193" mass="22234">MPELEGTKTQTNLMKAFAGESMARNRYTYYSKIAKDEGYEQIAAIFLETAENEKMHAKRFFQFLGKDNIPIELSDVIYPIGMSDTITNLEYSIEGEHDENSHLYPMFANIAREEGFDSVAACFEAIVEAEKGHEKRYRILKENLENGKVFKRDAQILWKCRKCGYISYGSDAPYACPACLHPRAYFEICNQNY</sequence>
<dbReference type="InterPro" id="IPR009078">
    <property type="entry name" value="Ferritin-like_SF"/>
</dbReference>
<name>A0A9D1JXR5_9BACT</name>
<dbReference type="GO" id="GO:0005506">
    <property type="term" value="F:iron ion binding"/>
    <property type="evidence" value="ECO:0007669"/>
    <property type="project" value="InterPro"/>
</dbReference>
<dbReference type="InterPro" id="IPR052364">
    <property type="entry name" value="Rubrerythrin"/>
</dbReference>
<dbReference type="InterPro" id="IPR003251">
    <property type="entry name" value="Rr_diiron-bd_dom"/>
</dbReference>
<dbReference type="PROSITE" id="PS50903">
    <property type="entry name" value="RUBREDOXIN_LIKE"/>
    <property type="match status" value="1"/>
</dbReference>
<dbReference type="SUPFAM" id="SSF57802">
    <property type="entry name" value="Rubredoxin-like"/>
    <property type="match status" value="1"/>
</dbReference>
<evidence type="ECO:0000259" key="7">
    <source>
        <dbReference type="PROSITE" id="PS50905"/>
    </source>
</evidence>
<organism evidence="8 9">
    <name type="scientific">Candidatus Galligastranaerophilus intestinavium</name>
    <dbReference type="NCBI Taxonomy" id="2840836"/>
    <lineage>
        <taxon>Bacteria</taxon>
        <taxon>Candidatus Galligastranaerophilus</taxon>
    </lineage>
</organism>
<dbReference type="CDD" id="cd01041">
    <property type="entry name" value="Rubrerythrin"/>
    <property type="match status" value="1"/>
</dbReference>
<accession>A0A9D1JXR5</accession>
<keyword evidence="5" id="KW-0408">Iron</keyword>
<evidence type="ECO:0000256" key="1">
    <source>
        <dbReference type="ARBA" id="ARBA00001965"/>
    </source>
</evidence>
<feature type="domain" description="Rubredoxin-like" evidence="6">
    <location>
        <begin position="155"/>
        <end position="189"/>
    </location>
</feature>
<evidence type="ECO:0000256" key="4">
    <source>
        <dbReference type="ARBA" id="ARBA00022982"/>
    </source>
</evidence>
<evidence type="ECO:0000256" key="5">
    <source>
        <dbReference type="ARBA" id="ARBA00023004"/>
    </source>
</evidence>
<evidence type="ECO:0000313" key="8">
    <source>
        <dbReference type="EMBL" id="HIS73942.1"/>
    </source>
</evidence>
<dbReference type="Pfam" id="PF02915">
    <property type="entry name" value="Rubrerythrin"/>
    <property type="match status" value="1"/>
</dbReference>
<proteinExistence type="predicted"/>
<reference evidence="8" key="1">
    <citation type="submission" date="2020-10" db="EMBL/GenBank/DDBJ databases">
        <authorList>
            <person name="Gilroy R."/>
        </authorList>
    </citation>
    <scope>NUCLEOTIDE SEQUENCE</scope>
    <source>
        <strain evidence="8">CHK152-2871</strain>
    </source>
</reference>
<comment type="cofactor">
    <cofactor evidence="1">
        <name>Fe(3+)</name>
        <dbReference type="ChEBI" id="CHEBI:29034"/>
    </cofactor>
</comment>
<dbReference type="Proteomes" id="UP000886865">
    <property type="component" value="Unassembled WGS sequence"/>
</dbReference>
<dbReference type="Gene3D" id="2.20.28.10">
    <property type="match status" value="1"/>
</dbReference>
<dbReference type="InterPro" id="IPR012347">
    <property type="entry name" value="Ferritin-like"/>
</dbReference>
<evidence type="ECO:0000259" key="6">
    <source>
        <dbReference type="PROSITE" id="PS50903"/>
    </source>
</evidence>
<dbReference type="PROSITE" id="PS50905">
    <property type="entry name" value="FERRITIN_LIKE"/>
    <property type="match status" value="1"/>
</dbReference>
<feature type="domain" description="Ferritin-like diiron" evidence="7">
    <location>
        <begin position="3"/>
        <end position="148"/>
    </location>
</feature>
<keyword evidence="2" id="KW-0813">Transport</keyword>
<evidence type="ECO:0000256" key="3">
    <source>
        <dbReference type="ARBA" id="ARBA00022723"/>
    </source>
</evidence>
<dbReference type="PANTHER" id="PTHR43865:SF1">
    <property type="entry name" value="RUBRERYTHRIN-RELATED"/>
    <property type="match status" value="1"/>
</dbReference>
<dbReference type="PANTHER" id="PTHR43865">
    <property type="entry name" value="RUBRERYTHRIN-RELATED"/>
    <property type="match status" value="1"/>
</dbReference>
<keyword evidence="4" id="KW-0249">Electron transport</keyword>
<evidence type="ECO:0000313" key="9">
    <source>
        <dbReference type="Proteomes" id="UP000886865"/>
    </source>
</evidence>
<comment type="caution">
    <text evidence="8">The sequence shown here is derived from an EMBL/GenBank/DDBJ whole genome shotgun (WGS) entry which is preliminary data.</text>
</comment>